<organism evidence="6 7">
    <name type="scientific">Vitrella brassicaformis (strain CCMP3155)</name>
    <dbReference type="NCBI Taxonomy" id="1169540"/>
    <lineage>
        <taxon>Eukaryota</taxon>
        <taxon>Sar</taxon>
        <taxon>Alveolata</taxon>
        <taxon>Colpodellida</taxon>
        <taxon>Vitrellaceae</taxon>
        <taxon>Vitrella</taxon>
    </lineage>
</organism>
<evidence type="ECO:0000313" key="6">
    <source>
        <dbReference type="EMBL" id="CEL96945.1"/>
    </source>
</evidence>
<dbReference type="SUPFAM" id="SSF54984">
    <property type="entry name" value="eEF-1beta-like"/>
    <property type="match status" value="1"/>
</dbReference>
<dbReference type="PANTHER" id="PTHR11595:SF21">
    <property type="entry name" value="ELONGATION FACTOR 1-BETA"/>
    <property type="match status" value="1"/>
</dbReference>
<dbReference type="SMART" id="SM00888">
    <property type="entry name" value="EF1_GNE"/>
    <property type="match status" value="1"/>
</dbReference>
<evidence type="ECO:0000256" key="3">
    <source>
        <dbReference type="ARBA" id="ARBA00022917"/>
    </source>
</evidence>
<reference evidence="6 7" key="1">
    <citation type="submission" date="2014-11" db="EMBL/GenBank/DDBJ databases">
        <authorList>
            <person name="Zhu J."/>
            <person name="Qi W."/>
            <person name="Song R."/>
        </authorList>
    </citation>
    <scope>NUCLEOTIDE SEQUENCE [LARGE SCALE GENOMIC DNA]</scope>
</reference>
<dbReference type="Gene3D" id="1.20.1050.10">
    <property type="match status" value="1"/>
</dbReference>
<comment type="similarity">
    <text evidence="1">Belongs to the EF-1-beta/EF-1-delta family.</text>
</comment>
<sequence length="239" mass="26992">MVEFGNLKTDAGIAKLNTHLEKCSYITGFIPTQNDVTCLGKMLACPDGKKYPHAARWYRHIAHYTPVRRKMFPKGEMGSKKPDDEDDIDLFGEETEADKEAAKKLAESKKAEAEKSKKKKVEKSLLLIDCKPFSSDTNLDKLAELVKQIKMEGLEWKEQTKKIPMAFGLNKLQVGCVIQDDLVSTDLLCELIENVGMTEEQIKKRKELEEAEHEEGAEDEDEEDLGLVQSVEIAAFNKL</sequence>
<dbReference type="InterPro" id="IPR014717">
    <property type="entry name" value="Transl_elong_EF1B/ribsomal_bS6"/>
</dbReference>
<dbReference type="Proteomes" id="UP000041254">
    <property type="component" value="Unassembled WGS sequence"/>
</dbReference>
<dbReference type="CDD" id="cd00292">
    <property type="entry name" value="EF1B"/>
    <property type="match status" value="1"/>
</dbReference>
<dbReference type="Pfam" id="PF00736">
    <property type="entry name" value="EF1_GNE"/>
    <property type="match status" value="1"/>
</dbReference>
<dbReference type="AlphaFoldDB" id="A0A0G4EIV4"/>
<gene>
    <name evidence="6" type="ORF">Vbra_3938</name>
</gene>
<keyword evidence="7" id="KW-1185">Reference proteome</keyword>
<dbReference type="InterPro" id="IPR049720">
    <property type="entry name" value="EF1B_bsu/dsu"/>
</dbReference>
<keyword evidence="2" id="KW-0251">Elongation factor</keyword>
<dbReference type="GO" id="GO:0005853">
    <property type="term" value="C:eukaryotic translation elongation factor 1 complex"/>
    <property type="evidence" value="ECO:0007669"/>
    <property type="project" value="InterPro"/>
</dbReference>
<dbReference type="InterPro" id="IPR014038">
    <property type="entry name" value="EF1B_bsu/dsu_GNE"/>
</dbReference>
<dbReference type="InterPro" id="IPR036282">
    <property type="entry name" value="Glutathione-S-Trfase_C_sf"/>
</dbReference>
<accession>A0A0G4EIV4</accession>
<feature type="domain" description="Translation elongation factor EF1B beta/delta subunit guanine nucleotide exchange" evidence="5">
    <location>
        <begin position="123"/>
        <end position="239"/>
    </location>
</feature>
<dbReference type="OMA" id="YRWYKHI"/>
<dbReference type="PhylomeDB" id="A0A0G4EIV4"/>
<dbReference type="InterPro" id="IPR001326">
    <property type="entry name" value="Transl_elong_EF1B_B/D_CS"/>
</dbReference>
<evidence type="ECO:0000256" key="2">
    <source>
        <dbReference type="ARBA" id="ARBA00022768"/>
    </source>
</evidence>
<dbReference type="SUPFAM" id="SSF47616">
    <property type="entry name" value="GST C-terminal domain-like"/>
    <property type="match status" value="1"/>
</dbReference>
<dbReference type="STRING" id="1169540.A0A0G4EIV4"/>
<dbReference type="EMBL" id="CDMY01000249">
    <property type="protein sequence ID" value="CEL96945.1"/>
    <property type="molecule type" value="Genomic_DNA"/>
</dbReference>
<dbReference type="GO" id="GO:0005085">
    <property type="term" value="F:guanyl-nucleotide exchange factor activity"/>
    <property type="evidence" value="ECO:0007669"/>
    <property type="project" value="TreeGrafter"/>
</dbReference>
<dbReference type="PANTHER" id="PTHR11595">
    <property type="entry name" value="EF-HAND AND COILED-COIL DOMAIN-CONTAINING FAMILY MEMBER"/>
    <property type="match status" value="1"/>
</dbReference>
<evidence type="ECO:0000313" key="7">
    <source>
        <dbReference type="Proteomes" id="UP000041254"/>
    </source>
</evidence>
<protein>
    <recommendedName>
        <fullName evidence="5">Translation elongation factor EF1B beta/delta subunit guanine nucleotide exchange domain-containing protein</fullName>
    </recommendedName>
</protein>
<dbReference type="FunFam" id="3.30.70.60:FF:000001">
    <property type="entry name" value="Elongation factor 1-beta 1 like"/>
    <property type="match status" value="1"/>
</dbReference>
<dbReference type="Gene3D" id="3.30.70.60">
    <property type="match status" value="1"/>
</dbReference>
<dbReference type="GO" id="GO:0005829">
    <property type="term" value="C:cytosol"/>
    <property type="evidence" value="ECO:0007669"/>
    <property type="project" value="TreeGrafter"/>
</dbReference>
<feature type="region of interest" description="Disordered" evidence="4">
    <location>
        <begin position="205"/>
        <end position="227"/>
    </location>
</feature>
<evidence type="ECO:0000256" key="1">
    <source>
        <dbReference type="ARBA" id="ARBA00007411"/>
    </source>
</evidence>
<feature type="compositionally biased region" description="Acidic residues" evidence="4">
    <location>
        <begin position="209"/>
        <end position="225"/>
    </location>
</feature>
<evidence type="ECO:0000259" key="5">
    <source>
        <dbReference type="SMART" id="SM00888"/>
    </source>
</evidence>
<dbReference type="VEuPathDB" id="CryptoDB:Vbra_3938"/>
<keyword evidence="3" id="KW-0648">Protein biosynthesis</keyword>
<dbReference type="GO" id="GO:0003746">
    <property type="term" value="F:translation elongation factor activity"/>
    <property type="evidence" value="ECO:0007669"/>
    <property type="project" value="UniProtKB-KW"/>
</dbReference>
<dbReference type="OrthoDB" id="331763at2759"/>
<evidence type="ECO:0000256" key="4">
    <source>
        <dbReference type="SAM" id="MobiDB-lite"/>
    </source>
</evidence>
<dbReference type="InterPro" id="IPR036219">
    <property type="entry name" value="eEF-1beta-like_sf"/>
</dbReference>
<name>A0A0G4EIV4_VITBC</name>
<proteinExistence type="inferred from homology"/>
<dbReference type="InParanoid" id="A0A0G4EIV4"/>
<dbReference type="PROSITE" id="PS00824">
    <property type="entry name" value="EF1BD_1"/>
    <property type="match status" value="1"/>
</dbReference>